<dbReference type="EMBL" id="CAUYUJ010016949">
    <property type="protein sequence ID" value="CAK0870338.1"/>
    <property type="molecule type" value="Genomic_DNA"/>
</dbReference>
<reference evidence="3" key="1">
    <citation type="submission" date="2023-10" db="EMBL/GenBank/DDBJ databases">
        <authorList>
            <person name="Chen Y."/>
            <person name="Shah S."/>
            <person name="Dougan E. K."/>
            <person name="Thang M."/>
            <person name="Chan C."/>
        </authorList>
    </citation>
    <scope>NUCLEOTIDE SEQUENCE [LARGE SCALE GENOMIC DNA]</scope>
</reference>
<dbReference type="Proteomes" id="UP001189429">
    <property type="component" value="Unassembled WGS sequence"/>
</dbReference>
<evidence type="ECO:0000256" key="1">
    <source>
        <dbReference type="SAM" id="MobiDB-lite"/>
    </source>
</evidence>
<evidence type="ECO:0000313" key="4">
    <source>
        <dbReference type="Proteomes" id="UP001189429"/>
    </source>
</evidence>
<protein>
    <submittedName>
        <fullName evidence="3">Uncharacterized protein</fullName>
    </submittedName>
</protein>
<feature type="region of interest" description="Disordered" evidence="1">
    <location>
        <begin position="291"/>
        <end position="341"/>
    </location>
</feature>
<proteinExistence type="predicted"/>
<gene>
    <name evidence="3" type="ORF">PCOR1329_LOCUS56476</name>
</gene>
<organism evidence="3 4">
    <name type="scientific">Prorocentrum cordatum</name>
    <dbReference type="NCBI Taxonomy" id="2364126"/>
    <lineage>
        <taxon>Eukaryota</taxon>
        <taxon>Sar</taxon>
        <taxon>Alveolata</taxon>
        <taxon>Dinophyceae</taxon>
        <taxon>Prorocentrales</taxon>
        <taxon>Prorocentraceae</taxon>
        <taxon>Prorocentrum</taxon>
    </lineage>
</organism>
<feature type="chain" id="PRO_5045397847" evidence="2">
    <location>
        <begin position="28"/>
        <end position="341"/>
    </location>
</feature>
<keyword evidence="4" id="KW-1185">Reference proteome</keyword>
<comment type="caution">
    <text evidence="3">The sequence shown here is derived from an EMBL/GenBank/DDBJ whole genome shotgun (WGS) entry which is preliminary data.</text>
</comment>
<feature type="region of interest" description="Disordered" evidence="1">
    <location>
        <begin position="251"/>
        <end position="275"/>
    </location>
</feature>
<accession>A0ABN9VBQ7</accession>
<evidence type="ECO:0000313" key="3">
    <source>
        <dbReference type="EMBL" id="CAK0870338.1"/>
    </source>
</evidence>
<evidence type="ECO:0000256" key="2">
    <source>
        <dbReference type="SAM" id="SignalP"/>
    </source>
</evidence>
<sequence length="341" mass="37288">MPKQAGRSAGTALALIAAAFAPRTGLGIQPAAKGHFLTSREPRNITSVVDCLKAKQEDPTVECSESANTSEFTGKLSAGNFPDYEDAVCKSVNDEFFCDFDGLLSEKERQVLAWELKKMRNDNLVPCGRLLHDKVDPWHLQPFYLGVVVLADWPLKQADPESLQQFGQVVASQWNMDKTYAGNPPGRLTCPNTGVLLVLPSLRQAYLSTASCEFICQAHRPRRRGRHGHGEGLELGLEAGRRARGRADDLPVLGRADPQRSEHQHGLGAGSTGARGVRRLRVQVLRVGGGGDQHLAAGRLRPGSGHPRCQPGNWPAVPAAGARLPLQRQEDLRRERSRELR</sequence>
<name>A0ABN9VBQ7_9DINO</name>
<feature type="compositionally biased region" description="Basic and acidic residues" evidence="1">
    <location>
        <begin position="328"/>
        <end position="341"/>
    </location>
</feature>
<keyword evidence="2" id="KW-0732">Signal</keyword>
<feature type="signal peptide" evidence="2">
    <location>
        <begin position="1"/>
        <end position="27"/>
    </location>
</feature>